<evidence type="ECO:0000256" key="1">
    <source>
        <dbReference type="ARBA" id="ARBA00022485"/>
    </source>
</evidence>
<evidence type="ECO:0000313" key="7">
    <source>
        <dbReference type="EMBL" id="MBI4251348.1"/>
    </source>
</evidence>
<comment type="caution">
    <text evidence="7">The sequence shown here is derived from an EMBL/GenBank/DDBJ whole genome shotgun (WGS) entry which is preliminary data.</text>
</comment>
<dbReference type="Pfam" id="PF02754">
    <property type="entry name" value="CCG"/>
    <property type="match status" value="1"/>
</dbReference>
<evidence type="ECO:0000256" key="3">
    <source>
        <dbReference type="ARBA" id="ARBA00022737"/>
    </source>
</evidence>
<evidence type="ECO:0000256" key="5">
    <source>
        <dbReference type="ARBA" id="ARBA00023014"/>
    </source>
</evidence>
<dbReference type="InterPro" id="IPR004017">
    <property type="entry name" value="Cys_rich_dom"/>
</dbReference>
<dbReference type="Gene3D" id="1.10.1060.10">
    <property type="entry name" value="Alpha-helical ferredoxin"/>
    <property type="match status" value="1"/>
</dbReference>
<evidence type="ECO:0000256" key="4">
    <source>
        <dbReference type="ARBA" id="ARBA00023004"/>
    </source>
</evidence>
<dbReference type="PROSITE" id="PS51379">
    <property type="entry name" value="4FE4S_FER_2"/>
    <property type="match status" value="2"/>
</dbReference>
<dbReference type="PANTHER" id="PTHR32479">
    <property type="entry name" value="GLYCOLATE OXIDASE IRON-SULFUR SUBUNIT"/>
    <property type="match status" value="1"/>
</dbReference>
<dbReference type="SUPFAM" id="SSF46548">
    <property type="entry name" value="alpha-helical ferredoxin"/>
    <property type="match status" value="1"/>
</dbReference>
<protein>
    <submittedName>
        <fullName evidence="7">4Fe-4S dicluster domain-containing protein</fullName>
    </submittedName>
</protein>
<reference evidence="7" key="1">
    <citation type="submission" date="2020-07" db="EMBL/GenBank/DDBJ databases">
        <title>Huge and variable diversity of episymbiotic CPR bacteria and DPANN archaea in groundwater ecosystems.</title>
        <authorList>
            <person name="He C.Y."/>
            <person name="Keren R."/>
            <person name="Whittaker M."/>
            <person name="Farag I.F."/>
            <person name="Doudna J."/>
            <person name="Cate J.H.D."/>
            <person name="Banfield J.F."/>
        </authorList>
    </citation>
    <scope>NUCLEOTIDE SEQUENCE</scope>
    <source>
        <strain evidence="7">NC_groundwater_1370_Ag_S-0.2um_69_93</strain>
    </source>
</reference>
<dbReference type="InterPro" id="IPR017900">
    <property type="entry name" value="4Fe4S_Fe_S_CS"/>
</dbReference>
<keyword evidence="2" id="KW-0479">Metal-binding</keyword>
<accession>A0A933E8S8</accession>
<keyword evidence="5" id="KW-0411">Iron-sulfur</keyword>
<evidence type="ECO:0000259" key="6">
    <source>
        <dbReference type="PROSITE" id="PS51379"/>
    </source>
</evidence>
<dbReference type="PANTHER" id="PTHR32479:SF17">
    <property type="entry name" value="GLYCOLATE OXIDASE IRON-SULFUR SUBUNIT"/>
    <property type="match status" value="1"/>
</dbReference>
<dbReference type="AlphaFoldDB" id="A0A933E8S8"/>
<dbReference type="InterPro" id="IPR009051">
    <property type="entry name" value="Helical_ferredxn"/>
</dbReference>
<sequence length="340" mass="36929">MTATAETQRSAFNPLVGPLGPDREMIQRCIHCGLCTTSCPTFVLLGNEMDSPRGRIYLMRMVVDGEMAVNDTVLKHLDRCLDCRACETACPSGVRYGSLIEAAREGLEKVRGRGAGARLLRRLLFRWLLPSRALLGLAAAGTRLYQRTFLRPLLLKLGLIPPKLARLEPMMPEVPPLASMLPLPSEVPASGEERCRVAFFGGCLQSALFGDVNRAAVRALAANGARVVIPSSQTCCGALQAHAGDRGTARLLARRNLEAIDPSQYDAIVLAVSGCGAMLHEYGELLAGDPAFAARAKAFSEKVMDVTVFLSKVKLRKAPHPEPQRVAYHHPCHLYHALKV</sequence>
<proteinExistence type="predicted"/>
<feature type="non-terminal residue" evidence="7">
    <location>
        <position position="340"/>
    </location>
</feature>
<keyword evidence="4" id="KW-0408">Iron</keyword>
<name>A0A933E8S8_UNCTE</name>
<dbReference type="Pfam" id="PF13183">
    <property type="entry name" value="Fer4_8"/>
    <property type="match status" value="1"/>
</dbReference>
<organism evidence="7 8">
    <name type="scientific">Tectimicrobiota bacterium</name>
    <dbReference type="NCBI Taxonomy" id="2528274"/>
    <lineage>
        <taxon>Bacteria</taxon>
        <taxon>Pseudomonadati</taxon>
        <taxon>Nitrospinota/Tectimicrobiota group</taxon>
        <taxon>Candidatus Tectimicrobiota</taxon>
    </lineage>
</organism>
<dbReference type="GO" id="GO:0016491">
    <property type="term" value="F:oxidoreductase activity"/>
    <property type="evidence" value="ECO:0007669"/>
    <property type="project" value="UniProtKB-ARBA"/>
</dbReference>
<feature type="domain" description="4Fe-4S ferredoxin-type" evidence="6">
    <location>
        <begin position="71"/>
        <end position="102"/>
    </location>
</feature>
<dbReference type="GO" id="GO:0051539">
    <property type="term" value="F:4 iron, 4 sulfur cluster binding"/>
    <property type="evidence" value="ECO:0007669"/>
    <property type="project" value="UniProtKB-KW"/>
</dbReference>
<dbReference type="InterPro" id="IPR017896">
    <property type="entry name" value="4Fe4S_Fe-S-bd"/>
</dbReference>
<dbReference type="Proteomes" id="UP000752292">
    <property type="component" value="Unassembled WGS sequence"/>
</dbReference>
<dbReference type="PROSITE" id="PS00198">
    <property type="entry name" value="4FE4S_FER_1"/>
    <property type="match status" value="1"/>
</dbReference>
<gene>
    <name evidence="7" type="ORF">HY618_02725</name>
</gene>
<feature type="domain" description="4Fe-4S ferredoxin-type" evidence="6">
    <location>
        <begin position="19"/>
        <end position="49"/>
    </location>
</feature>
<dbReference type="EMBL" id="JACQRX010000122">
    <property type="protein sequence ID" value="MBI4251348.1"/>
    <property type="molecule type" value="Genomic_DNA"/>
</dbReference>
<evidence type="ECO:0000256" key="2">
    <source>
        <dbReference type="ARBA" id="ARBA00022723"/>
    </source>
</evidence>
<evidence type="ECO:0000313" key="8">
    <source>
        <dbReference type="Proteomes" id="UP000752292"/>
    </source>
</evidence>
<keyword evidence="3" id="KW-0677">Repeat</keyword>
<keyword evidence="1" id="KW-0004">4Fe-4S</keyword>
<dbReference type="GO" id="GO:0046872">
    <property type="term" value="F:metal ion binding"/>
    <property type="evidence" value="ECO:0007669"/>
    <property type="project" value="UniProtKB-KW"/>
</dbReference>